<evidence type="ECO:0000259" key="1">
    <source>
        <dbReference type="Pfam" id="PF00535"/>
    </source>
</evidence>
<dbReference type="Pfam" id="PF00535">
    <property type="entry name" value="Glycos_transf_2"/>
    <property type="match status" value="1"/>
</dbReference>
<dbReference type="RefSeq" id="WP_274492870.1">
    <property type="nucleotide sequence ID" value="NZ_CP118166.1"/>
</dbReference>
<dbReference type="InterPro" id="IPR029044">
    <property type="entry name" value="Nucleotide-diphossugar_trans"/>
</dbReference>
<sequence length="295" mass="33393">MGLSVCIFARNEEKHLARCIIALEAAGLNYDDQVHILVNGCTDATAQIAATLACADKRIEVHHLPVGDKANAWNEYVHRISTTEINTHIFLDGDIRPSTASLSELDRCFYLNRNAYGVAALPITGRSRRSWSKRLLCEQYISGNLYALSAAAILRFRSGGIYMPIGAKGEDGLLTYILLTDFKGGADDSFLHNIEICVNSTFEFDSLTFNIDDCKTYIKRLTRYSERHFQKTILYEKLKREGLAALPENIYDIYTPAAIATARPRLHPLDVIFDLNTIRLLRRRQSKKRRIYSRA</sequence>
<dbReference type="Proteomes" id="UP001214043">
    <property type="component" value="Chromosome"/>
</dbReference>
<reference evidence="2" key="1">
    <citation type="submission" date="2023-02" db="EMBL/GenBank/DDBJ databases">
        <title>Genome sequence of Hyphococcus flavus.</title>
        <authorList>
            <person name="Rong J.-C."/>
            <person name="Zhao Q."/>
            <person name="Yi M."/>
            <person name="Wu J.-Y."/>
        </authorList>
    </citation>
    <scope>NUCLEOTIDE SEQUENCE</scope>
    <source>
        <strain evidence="2">MCCC 1K03223</strain>
    </source>
</reference>
<feature type="domain" description="Glycosyltransferase 2-like" evidence="1">
    <location>
        <begin position="4"/>
        <end position="111"/>
    </location>
</feature>
<dbReference type="SUPFAM" id="SSF53448">
    <property type="entry name" value="Nucleotide-diphospho-sugar transferases"/>
    <property type="match status" value="1"/>
</dbReference>
<evidence type="ECO:0000313" key="3">
    <source>
        <dbReference type="Proteomes" id="UP001214043"/>
    </source>
</evidence>
<dbReference type="EMBL" id="CP118166">
    <property type="protein sequence ID" value="WDI31048.1"/>
    <property type="molecule type" value="Genomic_DNA"/>
</dbReference>
<protein>
    <submittedName>
        <fullName evidence="2">Glycosyltransferase</fullName>
        <ecNumber evidence="2">2.4.-.-</ecNumber>
    </submittedName>
</protein>
<dbReference type="KEGG" id="hfl:PUV54_13915"/>
<accession>A0AAF0CFK5</accession>
<proteinExistence type="predicted"/>
<dbReference type="Gene3D" id="3.90.550.10">
    <property type="entry name" value="Spore Coat Polysaccharide Biosynthesis Protein SpsA, Chain A"/>
    <property type="match status" value="1"/>
</dbReference>
<gene>
    <name evidence="2" type="ORF">PUV54_13915</name>
</gene>
<name>A0AAF0CFK5_9PROT</name>
<keyword evidence="3" id="KW-1185">Reference proteome</keyword>
<dbReference type="EC" id="2.4.-.-" evidence="2"/>
<keyword evidence="2" id="KW-0328">Glycosyltransferase</keyword>
<keyword evidence="2" id="KW-0808">Transferase</keyword>
<evidence type="ECO:0000313" key="2">
    <source>
        <dbReference type="EMBL" id="WDI31048.1"/>
    </source>
</evidence>
<dbReference type="AlphaFoldDB" id="A0AAF0CFK5"/>
<dbReference type="InterPro" id="IPR001173">
    <property type="entry name" value="Glyco_trans_2-like"/>
</dbReference>
<organism evidence="2 3">
    <name type="scientific">Hyphococcus flavus</name>
    <dbReference type="NCBI Taxonomy" id="1866326"/>
    <lineage>
        <taxon>Bacteria</taxon>
        <taxon>Pseudomonadati</taxon>
        <taxon>Pseudomonadota</taxon>
        <taxon>Alphaproteobacteria</taxon>
        <taxon>Parvularculales</taxon>
        <taxon>Parvularculaceae</taxon>
        <taxon>Hyphococcus</taxon>
    </lineage>
</organism>
<dbReference type="GO" id="GO:0016757">
    <property type="term" value="F:glycosyltransferase activity"/>
    <property type="evidence" value="ECO:0007669"/>
    <property type="project" value="UniProtKB-KW"/>
</dbReference>